<evidence type="ECO:0000313" key="3">
    <source>
        <dbReference type="Proteomes" id="UP000479710"/>
    </source>
</evidence>
<organism evidence="2 3">
    <name type="scientific">Oryza meyeriana var. granulata</name>
    <dbReference type="NCBI Taxonomy" id="110450"/>
    <lineage>
        <taxon>Eukaryota</taxon>
        <taxon>Viridiplantae</taxon>
        <taxon>Streptophyta</taxon>
        <taxon>Embryophyta</taxon>
        <taxon>Tracheophyta</taxon>
        <taxon>Spermatophyta</taxon>
        <taxon>Magnoliopsida</taxon>
        <taxon>Liliopsida</taxon>
        <taxon>Poales</taxon>
        <taxon>Poaceae</taxon>
        <taxon>BOP clade</taxon>
        <taxon>Oryzoideae</taxon>
        <taxon>Oryzeae</taxon>
        <taxon>Oryzinae</taxon>
        <taxon>Oryza</taxon>
        <taxon>Oryza meyeriana</taxon>
    </lineage>
</organism>
<proteinExistence type="predicted"/>
<evidence type="ECO:0000313" key="2">
    <source>
        <dbReference type="EMBL" id="KAF0930644.1"/>
    </source>
</evidence>
<sequence>MDRDETGGTDEAMSIAETSSSCRGKPRTQAAANFPKDGMASRLGTDAGDHSIPPWTERRADDRGCWRSFFGSSGHSCGGDFGSSGGCGGGNGGVCGEEGRNLTHVVS</sequence>
<keyword evidence="3" id="KW-1185">Reference proteome</keyword>
<comment type="caution">
    <text evidence="2">The sequence shown here is derived from an EMBL/GenBank/DDBJ whole genome shotgun (WGS) entry which is preliminary data.</text>
</comment>
<protein>
    <submittedName>
        <fullName evidence="2">Uncharacterized protein</fullName>
    </submittedName>
</protein>
<dbReference type="Proteomes" id="UP000479710">
    <property type="component" value="Unassembled WGS sequence"/>
</dbReference>
<dbReference type="EMBL" id="SPHZ02000002">
    <property type="protein sequence ID" value="KAF0930644.1"/>
    <property type="molecule type" value="Genomic_DNA"/>
</dbReference>
<accession>A0A6G1F188</accession>
<dbReference type="AlphaFoldDB" id="A0A6G1F188"/>
<gene>
    <name evidence="2" type="ORF">E2562_033834</name>
</gene>
<reference evidence="2 3" key="1">
    <citation type="submission" date="2019-11" db="EMBL/GenBank/DDBJ databases">
        <title>Whole genome sequence of Oryza granulata.</title>
        <authorList>
            <person name="Li W."/>
        </authorList>
    </citation>
    <scope>NUCLEOTIDE SEQUENCE [LARGE SCALE GENOMIC DNA]</scope>
    <source>
        <strain evidence="3">cv. Menghai</strain>
        <tissue evidence="2">Leaf</tissue>
    </source>
</reference>
<evidence type="ECO:0000256" key="1">
    <source>
        <dbReference type="SAM" id="MobiDB-lite"/>
    </source>
</evidence>
<feature type="region of interest" description="Disordered" evidence="1">
    <location>
        <begin position="1"/>
        <end position="58"/>
    </location>
</feature>
<name>A0A6G1F188_9ORYZ</name>
<feature type="region of interest" description="Disordered" evidence="1">
    <location>
        <begin position="88"/>
        <end position="107"/>
    </location>
</feature>